<keyword evidence="5 9" id="KW-0472">Membrane</keyword>
<comment type="subcellular location">
    <subcellularLocation>
        <location evidence="1">Membrane</location>
        <topology evidence="1">Multi-pass membrane protein</topology>
    </subcellularLocation>
</comment>
<evidence type="ECO:0000313" key="12">
    <source>
        <dbReference type="EMBL" id="ORY37155.1"/>
    </source>
</evidence>
<dbReference type="InterPro" id="IPR017978">
    <property type="entry name" value="GPCR_3_C"/>
</dbReference>
<feature type="chain" id="PRO_5012033652" description="G-protein coupled receptors family 3 profile domain-containing protein" evidence="10">
    <location>
        <begin position="24"/>
        <end position="1217"/>
    </location>
</feature>
<dbReference type="Proteomes" id="UP000193920">
    <property type="component" value="Unassembled WGS sequence"/>
</dbReference>
<evidence type="ECO:0000256" key="1">
    <source>
        <dbReference type="ARBA" id="ARBA00004141"/>
    </source>
</evidence>
<protein>
    <recommendedName>
        <fullName evidence="11">G-protein coupled receptors family 3 profile domain-containing protein</fullName>
    </recommendedName>
</protein>
<sequence>MMLQIYSCFIIVYLLIFINQIDASQITVDSESSLISALNSNNYNDIIIKNIITINSEIKSTNPNLNIKGDSSGSSAIQFNNHALFSEGEVLKFNDIDLLGNITINYHTVDFNNVNFFGNMTISRYDKDGGKVNIENSIFTLFGESGLSFLEINSYDAKLLNSKFYANPSFNSTGHLIRYYGGESKKFSLLVQESYFYGEYINTAIDVCFGNIKIINSEFHRCTSFYGAKGGSITIYNADTLVSKCLFKDSYTVSDGGTFFISQTDSFTAEDIKLQNVTARNSGSLVYVTSTSDRTTNTLLKNIVHIGSGRVFVPDFGMSGVIASVNNFASLEVENYYGEDFYSQTSVGAAFSGNGDPKISVKNLELKGVSGGATYGGGLLFNSFNPIFNGPEFKVDNCTLSDLSLYTERECSFLLWMDKGSATVNNCVVTNMKGYMGNLHYQNNESRVSLNNVHFSGMTSNMPSFLFNLDATQNNSYLYLNNVSVTNITSIGEIFRNNVSILKISNSKFINIHTCEQNHSCKNYELRAAILRVDNTGKTSITDTIFSNVNGAYGFSLSKFSQIEVTSSTFENCNLIDGIFLTNYYGFNVIGDLMVRDSIFRNINSTTGTILHIGKAYEPDDIQKVLFDNCQFNNNTAVKQGGVVFSISEFSSKNVTFNNCKFNNNTANLGNISYSYDITSEPQFTNIENFEILKANIKNFVTNPSYIKLDPDSTKSIHTLSGEIIQDTISYNMYDAYNHLIEFSSEVDSTVLDELIFYSITTNDTYNVKLYGQTHGYCWNKTCSFSNFKAVGNPGKYQLNLNIITFGQYLAFQNNTSSSELIIKECPLSDSNLIYKNRENDYLKSCYIKSCNGGCFNGECIGDNICVCYTQKYTGANCNQKVSLKRNEIQDNIFSVLSYILILVSFLLMIGVIYYRENPNIKGGSVEFLIVILLGTIFNYFYVIALTQYRNIVNCVILLFLYNVGFSLVFGSILAKTLRVYKISQIINDLSSAVNQKYLYGLVIGLTLYHVIIILLYVLTDVKPMEIDTEFYNYYKCDYSRIKFANVSVNALVLIFGSIYAYFIRNFNRTFTEPLSVPVYVYSITSLLIEITYWINININAEDLIASIGILISMVTIIYYLYIIKFLRIASGTDDAIGPLMGIDVSKMQRLNSLHMSEFTHSKSDEHLPNSYELNSQADSQSYNSRASLLLNSDTNFVNRSPSKRFIRKDSNSSLLL</sequence>
<keyword evidence="6" id="KW-0675">Receptor</keyword>
<evidence type="ECO:0000256" key="6">
    <source>
        <dbReference type="ARBA" id="ARBA00023170"/>
    </source>
</evidence>
<keyword evidence="10" id="KW-0732">Signal</keyword>
<gene>
    <name evidence="12" type="ORF">LY90DRAFT_672911</name>
</gene>
<organism evidence="12 13">
    <name type="scientific">Neocallimastix californiae</name>
    <dbReference type="NCBI Taxonomy" id="1754190"/>
    <lineage>
        <taxon>Eukaryota</taxon>
        <taxon>Fungi</taxon>
        <taxon>Fungi incertae sedis</taxon>
        <taxon>Chytridiomycota</taxon>
        <taxon>Chytridiomycota incertae sedis</taxon>
        <taxon>Neocallimastigomycetes</taxon>
        <taxon>Neocallimastigales</taxon>
        <taxon>Neocallimastigaceae</taxon>
        <taxon>Neocallimastix</taxon>
    </lineage>
</organism>
<feature type="transmembrane region" description="Helical" evidence="9">
    <location>
        <begin position="893"/>
        <end position="914"/>
    </location>
</feature>
<dbReference type="EMBL" id="MCOG01000144">
    <property type="protein sequence ID" value="ORY37155.1"/>
    <property type="molecule type" value="Genomic_DNA"/>
</dbReference>
<feature type="transmembrane region" description="Helical" evidence="9">
    <location>
        <begin position="1044"/>
        <end position="1063"/>
    </location>
</feature>
<keyword evidence="2 9" id="KW-0812">Transmembrane</keyword>
<feature type="transmembrane region" description="Helical" evidence="9">
    <location>
        <begin position="926"/>
        <end position="945"/>
    </location>
</feature>
<dbReference type="GO" id="GO:0038039">
    <property type="term" value="C:G protein-coupled receptor heterodimeric complex"/>
    <property type="evidence" value="ECO:0007669"/>
    <property type="project" value="TreeGrafter"/>
</dbReference>
<evidence type="ECO:0000256" key="9">
    <source>
        <dbReference type="SAM" id="Phobius"/>
    </source>
</evidence>
<dbReference type="PANTHER" id="PTHR10519:SF20">
    <property type="entry name" value="G-PROTEIN COUPLED RECEPTOR 156-RELATED"/>
    <property type="match status" value="1"/>
</dbReference>
<accession>A0A1Y2BSQ7</accession>
<dbReference type="OrthoDB" id="2129233at2759"/>
<dbReference type="InterPro" id="IPR002455">
    <property type="entry name" value="GPCR3_GABA-B"/>
</dbReference>
<proteinExistence type="predicted"/>
<dbReference type="GO" id="GO:0004965">
    <property type="term" value="F:G protein-coupled GABA receptor activity"/>
    <property type="evidence" value="ECO:0007669"/>
    <property type="project" value="InterPro"/>
</dbReference>
<dbReference type="PANTHER" id="PTHR10519">
    <property type="entry name" value="GABA-B RECEPTOR"/>
    <property type="match status" value="1"/>
</dbReference>
<dbReference type="SUPFAM" id="SSF51126">
    <property type="entry name" value="Pectin lyase-like"/>
    <property type="match status" value="2"/>
</dbReference>
<dbReference type="AlphaFoldDB" id="A0A1Y2BSQ7"/>
<evidence type="ECO:0000256" key="4">
    <source>
        <dbReference type="ARBA" id="ARBA00023040"/>
    </source>
</evidence>
<evidence type="ECO:0000256" key="7">
    <source>
        <dbReference type="ARBA" id="ARBA00023180"/>
    </source>
</evidence>
<comment type="caution">
    <text evidence="12">The sequence shown here is derived from an EMBL/GenBank/DDBJ whole genome shotgun (WGS) entry which is preliminary data.</text>
</comment>
<keyword evidence="4" id="KW-0297">G-protein coupled receptor</keyword>
<evidence type="ECO:0000256" key="8">
    <source>
        <dbReference type="ARBA" id="ARBA00023224"/>
    </source>
</evidence>
<evidence type="ECO:0000256" key="10">
    <source>
        <dbReference type="SAM" id="SignalP"/>
    </source>
</evidence>
<dbReference type="STRING" id="1754190.A0A1Y2BSQ7"/>
<name>A0A1Y2BSQ7_9FUNG</name>
<feature type="transmembrane region" description="Helical" evidence="9">
    <location>
        <begin position="1103"/>
        <end position="1122"/>
    </location>
</feature>
<dbReference type="Pfam" id="PF00003">
    <property type="entry name" value="7tm_3"/>
    <property type="match status" value="1"/>
</dbReference>
<keyword evidence="13" id="KW-1185">Reference proteome</keyword>
<evidence type="ECO:0000256" key="5">
    <source>
        <dbReference type="ARBA" id="ARBA00023136"/>
    </source>
</evidence>
<evidence type="ECO:0000313" key="13">
    <source>
        <dbReference type="Proteomes" id="UP000193920"/>
    </source>
</evidence>
<dbReference type="PROSITE" id="PS50259">
    <property type="entry name" value="G_PROTEIN_RECEP_F3_4"/>
    <property type="match status" value="1"/>
</dbReference>
<feature type="transmembrane region" description="Helical" evidence="9">
    <location>
        <begin position="998"/>
        <end position="1019"/>
    </location>
</feature>
<keyword evidence="3 9" id="KW-1133">Transmembrane helix</keyword>
<evidence type="ECO:0000259" key="11">
    <source>
        <dbReference type="PROSITE" id="PS50259"/>
    </source>
</evidence>
<dbReference type="InterPro" id="IPR011050">
    <property type="entry name" value="Pectin_lyase_fold/virulence"/>
</dbReference>
<evidence type="ECO:0000256" key="2">
    <source>
        <dbReference type="ARBA" id="ARBA00022692"/>
    </source>
</evidence>
<evidence type="ECO:0000256" key="3">
    <source>
        <dbReference type="ARBA" id="ARBA00022989"/>
    </source>
</evidence>
<feature type="domain" description="G-protein coupled receptors family 3 profile" evidence="11">
    <location>
        <begin position="890"/>
        <end position="1095"/>
    </location>
</feature>
<dbReference type="GO" id="GO:0007214">
    <property type="term" value="P:gamma-aminobutyric acid signaling pathway"/>
    <property type="evidence" value="ECO:0007669"/>
    <property type="project" value="TreeGrafter"/>
</dbReference>
<feature type="signal peptide" evidence="10">
    <location>
        <begin position="1"/>
        <end position="23"/>
    </location>
</feature>
<reference evidence="12 13" key="1">
    <citation type="submission" date="2016-08" db="EMBL/GenBank/DDBJ databases">
        <title>A Parts List for Fungal Cellulosomes Revealed by Comparative Genomics.</title>
        <authorList>
            <consortium name="DOE Joint Genome Institute"/>
            <person name="Haitjema C.H."/>
            <person name="Gilmore S.P."/>
            <person name="Henske J.K."/>
            <person name="Solomon K.V."/>
            <person name="De Groot R."/>
            <person name="Kuo A."/>
            <person name="Mondo S.J."/>
            <person name="Salamov A.A."/>
            <person name="Labutti K."/>
            <person name="Zhao Z."/>
            <person name="Chiniquy J."/>
            <person name="Barry K."/>
            <person name="Brewer H.M."/>
            <person name="Purvine S.O."/>
            <person name="Wright A.T."/>
            <person name="Boxma B."/>
            <person name="Van Alen T."/>
            <person name="Hackstein J.H."/>
            <person name="Baker S.E."/>
            <person name="Grigoriev I.V."/>
            <person name="O'Malley M.A."/>
        </authorList>
    </citation>
    <scope>NUCLEOTIDE SEQUENCE [LARGE SCALE GENOMIC DNA]</scope>
    <source>
        <strain evidence="12 13">G1</strain>
    </source>
</reference>
<feature type="transmembrane region" description="Helical" evidence="9">
    <location>
        <begin position="1075"/>
        <end position="1097"/>
    </location>
</feature>
<keyword evidence="7" id="KW-0325">Glycoprotein</keyword>
<feature type="transmembrane region" description="Helical" evidence="9">
    <location>
        <begin position="951"/>
        <end position="978"/>
    </location>
</feature>
<keyword evidence="8" id="KW-0807">Transducer</keyword>